<organism evidence="2 3">
    <name type="scientific">Tuber borchii</name>
    <name type="common">White truffle</name>
    <dbReference type="NCBI Taxonomy" id="42251"/>
    <lineage>
        <taxon>Eukaryota</taxon>
        <taxon>Fungi</taxon>
        <taxon>Dikarya</taxon>
        <taxon>Ascomycota</taxon>
        <taxon>Pezizomycotina</taxon>
        <taxon>Pezizomycetes</taxon>
        <taxon>Pezizales</taxon>
        <taxon>Tuberaceae</taxon>
        <taxon>Tuber</taxon>
    </lineage>
</organism>
<feature type="compositionally biased region" description="Polar residues" evidence="1">
    <location>
        <begin position="479"/>
        <end position="488"/>
    </location>
</feature>
<accession>A0A2T6ZTD2</accession>
<evidence type="ECO:0000313" key="3">
    <source>
        <dbReference type="Proteomes" id="UP000244722"/>
    </source>
</evidence>
<evidence type="ECO:0000313" key="2">
    <source>
        <dbReference type="EMBL" id="PUU78741.1"/>
    </source>
</evidence>
<proteinExistence type="predicted"/>
<dbReference type="InterPro" id="IPR029063">
    <property type="entry name" value="SAM-dependent_MTases_sf"/>
</dbReference>
<dbReference type="Proteomes" id="UP000244722">
    <property type="component" value="Unassembled WGS sequence"/>
</dbReference>
<dbReference type="SUPFAM" id="SSF53098">
    <property type="entry name" value="Ribonuclease H-like"/>
    <property type="match status" value="1"/>
</dbReference>
<dbReference type="Gene3D" id="1.10.8.100">
    <property type="entry name" value="Ribosomal RNA adenine dimethylase-like, domain 2"/>
    <property type="match status" value="1"/>
</dbReference>
<protein>
    <submittedName>
        <fullName evidence="2">Uncharacterized protein</fullName>
    </submittedName>
</protein>
<dbReference type="Gene3D" id="3.40.50.150">
    <property type="entry name" value="Vaccinia Virus protein VP39"/>
    <property type="match status" value="1"/>
</dbReference>
<gene>
    <name evidence="2" type="ORF">B9Z19DRAFT_1126173</name>
</gene>
<dbReference type="EMBL" id="NESQ01000108">
    <property type="protein sequence ID" value="PUU78741.1"/>
    <property type="molecule type" value="Genomic_DNA"/>
</dbReference>
<feature type="region of interest" description="Disordered" evidence="1">
    <location>
        <begin position="468"/>
        <end position="493"/>
    </location>
</feature>
<comment type="caution">
    <text evidence="2">The sequence shown here is derived from an EMBL/GenBank/DDBJ whole genome shotgun (WGS) entry which is preliminary data.</text>
</comment>
<evidence type="ECO:0000256" key="1">
    <source>
        <dbReference type="SAM" id="MobiDB-lite"/>
    </source>
</evidence>
<reference evidence="2 3" key="1">
    <citation type="submission" date="2017-04" db="EMBL/GenBank/DDBJ databases">
        <title>Draft genome sequence of Tuber borchii Vittad., a whitish edible truffle.</title>
        <authorList>
            <consortium name="DOE Joint Genome Institute"/>
            <person name="Murat C."/>
            <person name="Kuo A."/>
            <person name="Barry K.W."/>
            <person name="Clum A."/>
            <person name="Dockter R.B."/>
            <person name="Fauchery L."/>
            <person name="Iotti M."/>
            <person name="Kohler A."/>
            <person name="Labutti K."/>
            <person name="Lindquist E.A."/>
            <person name="Lipzen A."/>
            <person name="Ohm R.A."/>
            <person name="Wang M."/>
            <person name="Grigoriev I.V."/>
            <person name="Zambonelli A."/>
            <person name="Martin F.M."/>
        </authorList>
    </citation>
    <scope>NUCLEOTIDE SEQUENCE [LARGE SCALE GENOMIC DNA]</scope>
    <source>
        <strain evidence="2 3">Tbo3840</strain>
    </source>
</reference>
<dbReference type="InterPro" id="IPR012337">
    <property type="entry name" value="RNaseH-like_sf"/>
</dbReference>
<name>A0A2T6ZTD2_TUBBO</name>
<dbReference type="SUPFAM" id="SSF53335">
    <property type="entry name" value="S-adenosyl-L-methionine-dependent methyltransferases"/>
    <property type="match status" value="1"/>
</dbReference>
<dbReference type="OrthoDB" id="16079at2759"/>
<sequence length="672" mass="76935">MDWAENGVWPVRTYSDFVVTRGLPLIDYPPERCDAVDVYDEIFHAATNDPRSIVIYADGSKSGTGTGAAWVAYERSIFSYPVLLTTPREWSLEHFAEIAMGWSPGHAGIAGNEIADVAAKKALTGMCRITTAVDFSLQNNCLIREIREEEWLGCVMNRADDCLGGGKSEKSERLVAQFITCYGLGNWIQRYGRVRILLWVTDSIRDGYLPRSIAARARPAATAEAIIDITEVATSDEIRKGRGFPKLPVINQDNIRVEEARRGIKLNVRPKLVEDEIKKLVAEKLALARTRDRRTKHLYELQKELEKTTAKVRKIFEAIRDGKKPKPPRSLPIEEQVRVRNRYDEIWRTFGHKTEAELAAEKLQKIEDRRRRGATFPKTPSRPRMLPQSSRPPTIEEIEAIEDKILKNPGLWIKGMEHPLWYYHGDKKELREFVIKMAAEYPVLRVDPNQVIQPEDIYSVMIEAMEEGGDQPQGAATGEESSTPSASVSKEGDKAVARIWEEYEERWSPKSKAEYKENVREDQIYSARKKLLKVYNRPYEPLHVDPKGDFFPHVPMTLLEMVPKVPHPSLSGPTPFYRESNWLTFEWLLRHLFMLRASSVSSALRSLAPGAENILADLPAHQRIPPTRRVRCLEVHDLVNLTMAWTRWPFRDPGSQFENHIERNFSSKIPVY</sequence>
<dbReference type="AlphaFoldDB" id="A0A2T6ZTD2"/>
<keyword evidence="3" id="KW-1185">Reference proteome</keyword>
<dbReference type="InterPro" id="IPR023165">
    <property type="entry name" value="rRNA_Ade_diMease-like_C"/>
</dbReference>